<dbReference type="NCBIfam" id="TIGR01727">
    <property type="entry name" value="oligo_HPY"/>
    <property type="match status" value="1"/>
</dbReference>
<dbReference type="eggNOG" id="COG0444">
    <property type="taxonomic scope" value="Bacteria"/>
</dbReference>
<dbReference type="GO" id="GO:0005524">
    <property type="term" value="F:ATP binding"/>
    <property type="evidence" value="ECO:0007669"/>
    <property type="project" value="UniProtKB-KW"/>
</dbReference>
<evidence type="ECO:0000256" key="4">
    <source>
        <dbReference type="ARBA" id="ARBA00022475"/>
    </source>
</evidence>
<dbReference type="InterPro" id="IPR003593">
    <property type="entry name" value="AAA+_ATPase"/>
</dbReference>
<protein>
    <submittedName>
        <fullName evidence="9">ABC transporter, ATP-binding protein</fullName>
    </submittedName>
</protein>
<proteinExistence type="inferred from homology"/>
<dbReference type="GO" id="GO:0005886">
    <property type="term" value="C:plasma membrane"/>
    <property type="evidence" value="ECO:0007669"/>
    <property type="project" value="UniProtKB-SubCell"/>
</dbReference>
<keyword evidence="10" id="KW-1185">Reference proteome</keyword>
<evidence type="ECO:0000256" key="3">
    <source>
        <dbReference type="ARBA" id="ARBA00022448"/>
    </source>
</evidence>
<evidence type="ECO:0000256" key="7">
    <source>
        <dbReference type="ARBA" id="ARBA00023136"/>
    </source>
</evidence>
<name>E2ZDW8_9FIRM</name>
<dbReference type="GO" id="GO:0015833">
    <property type="term" value="P:peptide transport"/>
    <property type="evidence" value="ECO:0007669"/>
    <property type="project" value="InterPro"/>
</dbReference>
<dbReference type="Proteomes" id="UP000003195">
    <property type="component" value="Unassembled WGS sequence"/>
</dbReference>
<comment type="caution">
    <text evidence="9">The sequence shown here is derived from an EMBL/GenBank/DDBJ whole genome shotgun (WGS) entry which is preliminary data.</text>
</comment>
<evidence type="ECO:0000259" key="8">
    <source>
        <dbReference type="PROSITE" id="PS50893"/>
    </source>
</evidence>
<dbReference type="SMART" id="SM00382">
    <property type="entry name" value="AAA"/>
    <property type="match status" value="1"/>
</dbReference>
<keyword evidence="3" id="KW-0813">Transport</keyword>
<evidence type="ECO:0000313" key="10">
    <source>
        <dbReference type="Proteomes" id="UP000003195"/>
    </source>
</evidence>
<dbReference type="InterPro" id="IPR050388">
    <property type="entry name" value="ABC_Ni/Peptide_Import"/>
</dbReference>
<evidence type="ECO:0000256" key="5">
    <source>
        <dbReference type="ARBA" id="ARBA00022741"/>
    </source>
</evidence>
<feature type="domain" description="ABC transporter" evidence="8">
    <location>
        <begin position="5"/>
        <end position="256"/>
    </location>
</feature>
<dbReference type="InterPro" id="IPR027417">
    <property type="entry name" value="P-loop_NTPase"/>
</dbReference>
<keyword evidence="7" id="KW-0472">Membrane</keyword>
<dbReference type="EMBL" id="AECS01000040">
    <property type="protein sequence ID" value="EFQ03464.1"/>
    <property type="molecule type" value="Genomic_DNA"/>
</dbReference>
<keyword evidence="4" id="KW-1003">Cell membrane</keyword>
<dbReference type="CDD" id="cd03257">
    <property type="entry name" value="ABC_NikE_OppD_transporters"/>
    <property type="match status" value="1"/>
</dbReference>
<dbReference type="PANTHER" id="PTHR43297">
    <property type="entry name" value="OLIGOPEPTIDE TRANSPORT ATP-BINDING PROTEIN APPD"/>
    <property type="match status" value="1"/>
</dbReference>
<organism evidence="9 10">
    <name type="scientific">Megasphaera micronuciformis F0359</name>
    <dbReference type="NCBI Taxonomy" id="706434"/>
    <lineage>
        <taxon>Bacteria</taxon>
        <taxon>Bacillati</taxon>
        <taxon>Bacillota</taxon>
        <taxon>Negativicutes</taxon>
        <taxon>Veillonellales</taxon>
        <taxon>Veillonellaceae</taxon>
        <taxon>Megasphaera</taxon>
    </lineage>
</organism>
<gene>
    <name evidence="9" type="ORF">HMPREF9429_01667</name>
</gene>
<dbReference type="Gene3D" id="3.40.50.300">
    <property type="entry name" value="P-loop containing nucleotide triphosphate hydrolases"/>
    <property type="match status" value="1"/>
</dbReference>
<dbReference type="SUPFAM" id="SSF52540">
    <property type="entry name" value="P-loop containing nucleoside triphosphate hydrolases"/>
    <property type="match status" value="1"/>
</dbReference>
<reference evidence="9 10" key="1">
    <citation type="submission" date="2010-08" db="EMBL/GenBank/DDBJ databases">
        <authorList>
            <person name="Weinstock G."/>
            <person name="Sodergren E."/>
            <person name="Clifton S."/>
            <person name="Fulton L."/>
            <person name="Fulton B."/>
            <person name="Courtney L."/>
            <person name="Fronick C."/>
            <person name="Harrison M."/>
            <person name="Strong C."/>
            <person name="Farmer C."/>
            <person name="Delahaunty K."/>
            <person name="Markovic C."/>
            <person name="Hall O."/>
            <person name="Minx P."/>
            <person name="Tomlinson C."/>
            <person name="Mitreva M."/>
            <person name="Hou S."/>
            <person name="Chen J."/>
            <person name="Wollam A."/>
            <person name="Pepin K.H."/>
            <person name="Johnson M."/>
            <person name="Bhonagiri V."/>
            <person name="Zhang X."/>
            <person name="Suruliraj S."/>
            <person name="Warren W."/>
            <person name="Chinwalla A."/>
            <person name="Mardis E.R."/>
            <person name="Wilson R.K."/>
        </authorList>
    </citation>
    <scope>NUCLEOTIDE SEQUENCE [LARGE SCALE GENOMIC DNA]</scope>
    <source>
        <strain evidence="9 10">F0359</strain>
    </source>
</reference>
<dbReference type="PANTHER" id="PTHR43297:SF2">
    <property type="entry name" value="DIPEPTIDE TRANSPORT ATP-BINDING PROTEIN DPPD"/>
    <property type="match status" value="1"/>
</dbReference>
<sequence>MKHLLEVDNISVSFATPHGQVEAVHGVSFYIDEGETVGIVGESGCGKSVTSQTVMKLLPPSVSKLTSGRIIWDGFNIENFSEREMNTLRGKDMAMVFQDPMTSLNPVLTVGEQIEEGLRLHLHLSKKEAAEEAVRLLQSVGISGASQRVRSYPHELSGGMRQRCLIAAAIACKPRLLFADEPTTALDVTTEAQVLNVLQQMQEDLHMAVLLISHNLGVIARMCRRVYVMYAGTVVEEATTERLFDEPAHPYTKGLLSSLPALHDKGEILKGIGGQAPDLFHLPQGCRFFSRCRDGMRICERLEPPTFDLEKGQRVACWLYSPERSASSCI</sequence>
<dbReference type="Pfam" id="PF00005">
    <property type="entry name" value="ABC_tran"/>
    <property type="match status" value="1"/>
</dbReference>
<evidence type="ECO:0000256" key="1">
    <source>
        <dbReference type="ARBA" id="ARBA00004202"/>
    </source>
</evidence>
<keyword evidence="6 9" id="KW-0067">ATP-binding</keyword>
<dbReference type="GO" id="GO:0016887">
    <property type="term" value="F:ATP hydrolysis activity"/>
    <property type="evidence" value="ECO:0007669"/>
    <property type="project" value="InterPro"/>
</dbReference>
<dbReference type="AlphaFoldDB" id="E2ZDW8"/>
<dbReference type="OrthoDB" id="9806285at2"/>
<comment type="similarity">
    <text evidence="2">Belongs to the ABC transporter superfamily.</text>
</comment>
<evidence type="ECO:0000256" key="2">
    <source>
        <dbReference type="ARBA" id="ARBA00005417"/>
    </source>
</evidence>
<accession>E2ZDW8</accession>
<evidence type="ECO:0000256" key="6">
    <source>
        <dbReference type="ARBA" id="ARBA00022840"/>
    </source>
</evidence>
<dbReference type="PROSITE" id="PS50893">
    <property type="entry name" value="ABC_TRANSPORTER_2"/>
    <property type="match status" value="1"/>
</dbReference>
<dbReference type="InterPro" id="IPR003439">
    <property type="entry name" value="ABC_transporter-like_ATP-bd"/>
</dbReference>
<dbReference type="InterPro" id="IPR013563">
    <property type="entry name" value="Oligopep_ABC_C"/>
</dbReference>
<comment type="subcellular location">
    <subcellularLocation>
        <location evidence="1">Cell membrane</location>
        <topology evidence="1">Peripheral membrane protein</topology>
    </subcellularLocation>
</comment>
<evidence type="ECO:0000313" key="9">
    <source>
        <dbReference type="EMBL" id="EFQ03464.1"/>
    </source>
</evidence>
<dbReference type="HOGENOM" id="CLU_000604_1_23_9"/>
<keyword evidence="5" id="KW-0547">Nucleotide-binding</keyword>
<dbReference type="Pfam" id="PF08352">
    <property type="entry name" value="oligo_HPY"/>
    <property type="match status" value="1"/>
</dbReference>
<dbReference type="RefSeq" id="WP_006943009.1">
    <property type="nucleotide sequence ID" value="NZ_GL538209.1"/>
</dbReference>
<dbReference type="STRING" id="706434.HMPREF9429_01667"/>
<dbReference type="FunFam" id="3.40.50.300:FF:000016">
    <property type="entry name" value="Oligopeptide ABC transporter ATP-binding component"/>
    <property type="match status" value="1"/>
</dbReference>